<dbReference type="Proteomes" id="UP000026960">
    <property type="component" value="Chromosome 8"/>
</dbReference>
<evidence type="ECO:0000256" key="1">
    <source>
        <dbReference type="SAM" id="MobiDB-lite"/>
    </source>
</evidence>
<dbReference type="HOGENOM" id="CLU_2658423_0_0_1"/>
<name>A0A0D3GWQ7_9ORYZ</name>
<evidence type="ECO:0000313" key="3">
    <source>
        <dbReference type="Proteomes" id="UP000026960"/>
    </source>
</evidence>
<dbReference type="EnsemblPlants" id="OBART08G04120.1">
    <property type="protein sequence ID" value="OBART08G04120.1"/>
    <property type="gene ID" value="OBART08G04120"/>
</dbReference>
<sequence length="76" mass="8296">MTEPHGGGDRFGCELVGLSPSLLYEWRRPLPTRAADLASGFFPLPPLFSRWPRDHQRQGGGVLDGEFSAAAGRSSR</sequence>
<reference evidence="2" key="2">
    <citation type="submission" date="2015-03" db="UniProtKB">
        <authorList>
            <consortium name="EnsemblPlants"/>
        </authorList>
    </citation>
    <scope>IDENTIFICATION</scope>
</reference>
<evidence type="ECO:0000313" key="2">
    <source>
        <dbReference type="EnsemblPlants" id="OBART08G04120.1"/>
    </source>
</evidence>
<protein>
    <submittedName>
        <fullName evidence="2">Uncharacterized protein</fullName>
    </submittedName>
</protein>
<organism evidence="2">
    <name type="scientific">Oryza barthii</name>
    <dbReference type="NCBI Taxonomy" id="65489"/>
    <lineage>
        <taxon>Eukaryota</taxon>
        <taxon>Viridiplantae</taxon>
        <taxon>Streptophyta</taxon>
        <taxon>Embryophyta</taxon>
        <taxon>Tracheophyta</taxon>
        <taxon>Spermatophyta</taxon>
        <taxon>Magnoliopsida</taxon>
        <taxon>Liliopsida</taxon>
        <taxon>Poales</taxon>
        <taxon>Poaceae</taxon>
        <taxon>BOP clade</taxon>
        <taxon>Oryzoideae</taxon>
        <taxon>Oryzeae</taxon>
        <taxon>Oryzinae</taxon>
        <taxon>Oryza</taxon>
    </lineage>
</organism>
<proteinExistence type="predicted"/>
<feature type="region of interest" description="Disordered" evidence="1">
    <location>
        <begin position="53"/>
        <end position="76"/>
    </location>
</feature>
<accession>A0A0D3GWQ7</accession>
<keyword evidence="3" id="KW-1185">Reference proteome</keyword>
<dbReference type="PaxDb" id="65489-OBART08G04120.1"/>
<dbReference type="Gramene" id="OBART08G04120.1">
    <property type="protein sequence ID" value="OBART08G04120.1"/>
    <property type="gene ID" value="OBART08G04120"/>
</dbReference>
<dbReference type="AlphaFoldDB" id="A0A0D3GWQ7"/>
<reference evidence="2" key="1">
    <citation type="journal article" date="2009" name="Rice">
        <title>De Novo Next Generation Sequencing of Plant Genomes.</title>
        <authorList>
            <person name="Rounsley S."/>
            <person name="Marri P.R."/>
            <person name="Yu Y."/>
            <person name="He R."/>
            <person name="Sisneros N."/>
            <person name="Goicoechea J.L."/>
            <person name="Lee S.J."/>
            <person name="Angelova A."/>
            <person name="Kudrna D."/>
            <person name="Luo M."/>
            <person name="Affourtit J."/>
            <person name="Desany B."/>
            <person name="Knight J."/>
            <person name="Niazi F."/>
            <person name="Egholm M."/>
            <person name="Wing R.A."/>
        </authorList>
    </citation>
    <scope>NUCLEOTIDE SEQUENCE [LARGE SCALE GENOMIC DNA]</scope>
    <source>
        <strain evidence="2">cv. IRGC 105608</strain>
    </source>
</reference>